<dbReference type="SUPFAM" id="SSF161098">
    <property type="entry name" value="MetI-like"/>
    <property type="match status" value="1"/>
</dbReference>
<dbReference type="RefSeq" id="WP_047239619.1">
    <property type="nucleotide sequence ID" value="NZ_CP011541.1"/>
</dbReference>
<evidence type="ECO:0000256" key="5">
    <source>
        <dbReference type="ARBA" id="ARBA00022989"/>
    </source>
</evidence>
<protein>
    <submittedName>
        <fullName evidence="9">ABC-type metal ion transport system, permease component</fullName>
    </submittedName>
</protein>
<sequence>MNQTVLAADWDRLGDSFVTSIIDTLYMVSITMVVAGILGLGLGILLYTTRSRGILQNKALYTVLNVIVNFVRPIPFIILIAFIGPLTKLVIGSTIGIDAATFVMSVAATFGIARIVEQNLVSIDPGMIEAARSMGASPWRIIRTVIIPEALGPLILGYTFVFIAVVDMSAMAGYIGGGGLGDFAIVYGYRSFDTEVTLAATAVIIVIVQIAQLLGNYLSKKIMRR</sequence>
<name>A0A0G3GPA6_9CORY</name>
<dbReference type="PROSITE" id="PS50928">
    <property type="entry name" value="ABC_TM1"/>
    <property type="match status" value="1"/>
</dbReference>
<feature type="transmembrane region" description="Helical" evidence="7">
    <location>
        <begin position="196"/>
        <end position="218"/>
    </location>
</feature>
<feature type="transmembrane region" description="Helical" evidence="7">
    <location>
        <begin position="59"/>
        <end position="83"/>
    </location>
</feature>
<dbReference type="AlphaFoldDB" id="A0A0G3GPA6"/>
<dbReference type="InterPro" id="IPR000515">
    <property type="entry name" value="MetI-like"/>
</dbReference>
<dbReference type="Pfam" id="PF00528">
    <property type="entry name" value="BPD_transp_1"/>
    <property type="match status" value="1"/>
</dbReference>
<dbReference type="EMBL" id="CP011541">
    <property type="protein sequence ID" value="AKK02400.1"/>
    <property type="molecule type" value="Genomic_DNA"/>
</dbReference>
<feature type="transmembrane region" description="Helical" evidence="7">
    <location>
        <begin position="89"/>
        <end position="113"/>
    </location>
</feature>
<dbReference type="Proteomes" id="UP000035368">
    <property type="component" value="Chromosome"/>
</dbReference>
<dbReference type="PANTHER" id="PTHR30450">
    <property type="entry name" value="ABC TRANSPORTER PERMEASE"/>
    <property type="match status" value="1"/>
</dbReference>
<dbReference type="Gene3D" id="1.10.3720.10">
    <property type="entry name" value="MetI-like"/>
    <property type="match status" value="1"/>
</dbReference>
<organism evidence="9 10">
    <name type="scientific">Corynebacterium epidermidicanis</name>
    <dbReference type="NCBI Taxonomy" id="1050174"/>
    <lineage>
        <taxon>Bacteria</taxon>
        <taxon>Bacillati</taxon>
        <taxon>Actinomycetota</taxon>
        <taxon>Actinomycetes</taxon>
        <taxon>Mycobacteriales</taxon>
        <taxon>Corynebacteriaceae</taxon>
        <taxon>Corynebacterium</taxon>
    </lineage>
</organism>
<keyword evidence="6 7" id="KW-0472">Membrane</keyword>
<dbReference type="PANTHER" id="PTHR30450:SF14">
    <property type="entry name" value="TRANSPORTER, PERMEASE PROTEIN, PUTATIVE-RELATED"/>
    <property type="match status" value="1"/>
</dbReference>
<comment type="similarity">
    <text evidence="7">Belongs to the binding-protein-dependent transport system permease family.</text>
</comment>
<evidence type="ECO:0000256" key="6">
    <source>
        <dbReference type="ARBA" id="ARBA00023136"/>
    </source>
</evidence>
<evidence type="ECO:0000313" key="10">
    <source>
        <dbReference type="Proteomes" id="UP000035368"/>
    </source>
</evidence>
<proteinExistence type="inferred from homology"/>
<dbReference type="OrthoDB" id="9793490at2"/>
<keyword evidence="5 7" id="KW-1133">Transmembrane helix</keyword>
<keyword evidence="3" id="KW-1003">Cell membrane</keyword>
<evidence type="ECO:0000256" key="1">
    <source>
        <dbReference type="ARBA" id="ARBA00004651"/>
    </source>
</evidence>
<feature type="transmembrane region" description="Helical" evidence="7">
    <location>
        <begin position="25"/>
        <end position="47"/>
    </location>
</feature>
<feature type="domain" description="ABC transmembrane type-1" evidence="8">
    <location>
        <begin position="21"/>
        <end position="215"/>
    </location>
</feature>
<evidence type="ECO:0000259" key="8">
    <source>
        <dbReference type="PROSITE" id="PS50928"/>
    </source>
</evidence>
<comment type="subcellular location">
    <subcellularLocation>
        <location evidence="1 7">Cell membrane</location>
        <topology evidence="1 7">Multi-pass membrane protein</topology>
    </subcellularLocation>
</comment>
<dbReference type="KEGG" id="cei:CEPID_02600"/>
<reference evidence="9 10" key="1">
    <citation type="submission" date="2015-05" db="EMBL/GenBank/DDBJ databases">
        <title>Complete genome sequence of Corynebacterium epidermidicanis DSM 45586, isolated from the skin of a dog suffering from pruritus.</title>
        <authorList>
            <person name="Ruckert C."/>
            <person name="Albersmeier A."/>
            <person name="Winkler A."/>
            <person name="Tauch A."/>
        </authorList>
    </citation>
    <scope>NUCLEOTIDE SEQUENCE [LARGE SCALE GENOMIC DNA]</scope>
    <source>
        <strain evidence="9 10">DSM 45586</strain>
    </source>
</reference>
<keyword evidence="10" id="KW-1185">Reference proteome</keyword>
<dbReference type="InterPro" id="IPR051322">
    <property type="entry name" value="AA_ABC_Transporter_Permease"/>
</dbReference>
<dbReference type="InterPro" id="IPR035906">
    <property type="entry name" value="MetI-like_sf"/>
</dbReference>
<accession>A0A0G3GPA6</accession>
<evidence type="ECO:0000256" key="3">
    <source>
        <dbReference type="ARBA" id="ARBA00022475"/>
    </source>
</evidence>
<dbReference type="STRING" id="1050174.CEPID_02600"/>
<feature type="transmembrane region" description="Helical" evidence="7">
    <location>
        <begin position="150"/>
        <end position="176"/>
    </location>
</feature>
<dbReference type="PATRIC" id="fig|1050174.4.peg.528"/>
<evidence type="ECO:0000256" key="4">
    <source>
        <dbReference type="ARBA" id="ARBA00022692"/>
    </source>
</evidence>
<dbReference type="CDD" id="cd06261">
    <property type="entry name" value="TM_PBP2"/>
    <property type="match status" value="1"/>
</dbReference>
<keyword evidence="2 7" id="KW-0813">Transport</keyword>
<keyword evidence="4 7" id="KW-0812">Transmembrane</keyword>
<dbReference type="GO" id="GO:0005886">
    <property type="term" value="C:plasma membrane"/>
    <property type="evidence" value="ECO:0007669"/>
    <property type="project" value="UniProtKB-SubCell"/>
</dbReference>
<dbReference type="GO" id="GO:0048473">
    <property type="term" value="P:D-methionine transmembrane transport"/>
    <property type="evidence" value="ECO:0007669"/>
    <property type="project" value="TreeGrafter"/>
</dbReference>
<evidence type="ECO:0000256" key="2">
    <source>
        <dbReference type="ARBA" id="ARBA00022448"/>
    </source>
</evidence>
<evidence type="ECO:0000256" key="7">
    <source>
        <dbReference type="RuleBase" id="RU363032"/>
    </source>
</evidence>
<evidence type="ECO:0000313" key="9">
    <source>
        <dbReference type="EMBL" id="AKK02400.1"/>
    </source>
</evidence>
<gene>
    <name evidence="9" type="ORF">CEPID_02600</name>
</gene>